<evidence type="ECO:0000313" key="2">
    <source>
        <dbReference type="Proteomes" id="UP001501207"/>
    </source>
</evidence>
<accession>A0ABP8FM93</accession>
<protein>
    <submittedName>
        <fullName evidence="1">DUF488 domain-containing protein</fullName>
    </submittedName>
</protein>
<reference evidence="2" key="1">
    <citation type="journal article" date="2019" name="Int. J. Syst. Evol. Microbiol.">
        <title>The Global Catalogue of Microorganisms (GCM) 10K type strain sequencing project: providing services to taxonomists for standard genome sequencing and annotation.</title>
        <authorList>
            <consortium name="The Broad Institute Genomics Platform"/>
            <consortium name="The Broad Institute Genome Sequencing Center for Infectious Disease"/>
            <person name="Wu L."/>
            <person name="Ma J."/>
        </authorList>
    </citation>
    <scope>NUCLEOTIDE SEQUENCE [LARGE SCALE GENOMIC DNA]</scope>
    <source>
        <strain evidence="2">JCM 17664</strain>
    </source>
</reference>
<keyword evidence="2" id="KW-1185">Reference proteome</keyword>
<sequence length="183" mass="19981">MPSSKASPPAGGIIYTIGHSTHDTDTFIGMLKAYDIACLADIRTLPGSRRVPQFNREQLEPALEKAGIYYVHLKALGGLRHTTAASVNTGWRNKSFRGYADYMQTAAFAEALQELMKLAASRTTVMMCAEAVPWRCHRSLVGDALLVKGWQVIDIFSATHSAPHTLTTFARVEDGVITYPGPV</sequence>
<dbReference type="EMBL" id="BAABFN010000002">
    <property type="protein sequence ID" value="GAA4307005.1"/>
    <property type="molecule type" value="Genomic_DNA"/>
</dbReference>
<proteinExistence type="predicted"/>
<dbReference type="InterPro" id="IPR014519">
    <property type="entry name" value="UCP024492"/>
</dbReference>
<dbReference type="Proteomes" id="UP001501207">
    <property type="component" value="Unassembled WGS sequence"/>
</dbReference>
<comment type="caution">
    <text evidence="1">The sequence shown here is derived from an EMBL/GenBank/DDBJ whole genome shotgun (WGS) entry which is preliminary data.</text>
</comment>
<organism evidence="1 2">
    <name type="scientific">Compostibacter hankyongensis</name>
    <dbReference type="NCBI Taxonomy" id="1007089"/>
    <lineage>
        <taxon>Bacteria</taxon>
        <taxon>Pseudomonadati</taxon>
        <taxon>Bacteroidota</taxon>
        <taxon>Chitinophagia</taxon>
        <taxon>Chitinophagales</taxon>
        <taxon>Chitinophagaceae</taxon>
        <taxon>Compostibacter</taxon>
    </lineage>
</organism>
<dbReference type="PANTHER" id="PTHR39337:SF1">
    <property type="entry name" value="BLR5642 PROTEIN"/>
    <property type="match status" value="1"/>
</dbReference>
<dbReference type="PIRSF" id="PIRSF024492">
    <property type="entry name" value="UCP024492"/>
    <property type="match status" value="1"/>
</dbReference>
<evidence type="ECO:0000313" key="1">
    <source>
        <dbReference type="EMBL" id="GAA4307005.1"/>
    </source>
</evidence>
<dbReference type="Pfam" id="PF04343">
    <property type="entry name" value="DUF488"/>
    <property type="match status" value="1"/>
</dbReference>
<dbReference type="InterPro" id="IPR007438">
    <property type="entry name" value="DUF488"/>
</dbReference>
<dbReference type="RefSeq" id="WP_344977396.1">
    <property type="nucleotide sequence ID" value="NZ_BAABFN010000002.1"/>
</dbReference>
<name>A0ABP8FM93_9BACT</name>
<dbReference type="PANTHER" id="PTHR39337">
    <property type="entry name" value="BLR5642 PROTEIN"/>
    <property type="match status" value="1"/>
</dbReference>
<gene>
    <name evidence="1" type="ORF">GCM10023143_13260</name>
</gene>